<dbReference type="Gene3D" id="1.10.8.20">
    <property type="entry name" value="N-terminal domain of phosphatidylinositol transfer protein sec14p"/>
    <property type="match status" value="1"/>
</dbReference>
<dbReference type="Proteomes" id="UP000504634">
    <property type="component" value="Unplaced"/>
</dbReference>
<dbReference type="GO" id="GO:0016020">
    <property type="term" value="C:membrane"/>
    <property type="evidence" value="ECO:0007669"/>
    <property type="project" value="TreeGrafter"/>
</dbReference>
<dbReference type="SUPFAM" id="SSF46938">
    <property type="entry name" value="CRAL/TRIO N-terminal domain"/>
    <property type="match status" value="1"/>
</dbReference>
<dbReference type="Pfam" id="PF00650">
    <property type="entry name" value="CRAL_TRIO"/>
    <property type="match status" value="1"/>
</dbReference>
<dbReference type="PRINTS" id="PR00180">
    <property type="entry name" value="CRETINALDHBP"/>
</dbReference>
<dbReference type="InterPro" id="IPR001251">
    <property type="entry name" value="CRAL-TRIO_dom"/>
</dbReference>
<evidence type="ECO:0000313" key="2">
    <source>
        <dbReference type="Proteomes" id="UP000504634"/>
    </source>
</evidence>
<dbReference type="AlphaFoldDB" id="A0A6J2THN6"/>
<dbReference type="Gene3D" id="3.40.525.10">
    <property type="entry name" value="CRAL-TRIO lipid binding domain"/>
    <property type="match status" value="1"/>
</dbReference>
<protein>
    <submittedName>
        <fullName evidence="3">Alpha-tocopherol transfer protein</fullName>
    </submittedName>
</protein>
<evidence type="ECO:0000259" key="1">
    <source>
        <dbReference type="PROSITE" id="PS50191"/>
    </source>
</evidence>
<organism evidence="2 3">
    <name type="scientific">Drosophila lebanonensis</name>
    <name type="common">Fruit fly</name>
    <name type="synonym">Scaptodrosophila lebanonensis</name>
    <dbReference type="NCBI Taxonomy" id="7225"/>
    <lineage>
        <taxon>Eukaryota</taxon>
        <taxon>Metazoa</taxon>
        <taxon>Ecdysozoa</taxon>
        <taxon>Arthropoda</taxon>
        <taxon>Hexapoda</taxon>
        <taxon>Insecta</taxon>
        <taxon>Pterygota</taxon>
        <taxon>Neoptera</taxon>
        <taxon>Endopterygota</taxon>
        <taxon>Diptera</taxon>
        <taxon>Brachycera</taxon>
        <taxon>Muscomorpha</taxon>
        <taxon>Ephydroidea</taxon>
        <taxon>Drosophilidae</taxon>
        <taxon>Scaptodrosophila</taxon>
    </lineage>
</organism>
<sequence>MPSIRPLSPELQKVAIEQLNEVPDRIDDDIAALRTWIEQQPHLKARTDDQFLVTFLRGCKYSLEKAKAKIDRFYTLRTRYPDYFTGHNVNVDELIKIFRLGVIIYLPQPLKDNGPRVGIMRMAAYNPDEYNFSEINRAAQMMQQIVLNEDDEAIVNGVVHIMDLANIKAGHLLQMTPSLAKKLTVYQEEGVPLRPKGGHFINTPGGFDKVFNFVRPMLSEKQRNRMYMHGSNWNALFEQIPQKYLPIEYGGENGSIPEIIKSWEERILAMKDYYVEENNYGTDEKLRPGKPVDFENLFGLEGSFRKLNVD</sequence>
<accession>A0A6J2THN6</accession>
<dbReference type="PROSITE" id="PS50191">
    <property type="entry name" value="CRAL_TRIO"/>
    <property type="match status" value="1"/>
</dbReference>
<dbReference type="InterPro" id="IPR011074">
    <property type="entry name" value="CRAL/TRIO_N_dom"/>
</dbReference>
<gene>
    <name evidence="3" type="primary">LOC115624821</name>
</gene>
<dbReference type="InterPro" id="IPR036865">
    <property type="entry name" value="CRAL-TRIO_dom_sf"/>
</dbReference>
<dbReference type="PANTHER" id="PTHR10174">
    <property type="entry name" value="ALPHA-TOCOPHEROL TRANSFER PROTEIN-RELATED"/>
    <property type="match status" value="1"/>
</dbReference>
<feature type="domain" description="CRAL-TRIO" evidence="1">
    <location>
        <begin position="91"/>
        <end position="257"/>
    </location>
</feature>
<name>A0A6J2THN6_DROLE</name>
<dbReference type="InterPro" id="IPR036273">
    <property type="entry name" value="CRAL/TRIO_N_dom_sf"/>
</dbReference>
<dbReference type="RefSeq" id="XP_030375529.1">
    <property type="nucleotide sequence ID" value="XM_030519669.1"/>
</dbReference>
<dbReference type="GeneID" id="115624821"/>
<proteinExistence type="predicted"/>
<dbReference type="GO" id="GO:1902936">
    <property type="term" value="F:phosphatidylinositol bisphosphate binding"/>
    <property type="evidence" value="ECO:0007669"/>
    <property type="project" value="TreeGrafter"/>
</dbReference>
<reference evidence="3" key="1">
    <citation type="submission" date="2025-08" db="UniProtKB">
        <authorList>
            <consortium name="RefSeq"/>
        </authorList>
    </citation>
    <scope>IDENTIFICATION</scope>
    <source>
        <strain evidence="3">11010-0011.00</strain>
        <tissue evidence="3">Whole body</tissue>
    </source>
</reference>
<dbReference type="SUPFAM" id="SSF52087">
    <property type="entry name" value="CRAL/TRIO domain"/>
    <property type="match status" value="1"/>
</dbReference>
<dbReference type="CDD" id="cd00170">
    <property type="entry name" value="SEC14"/>
    <property type="match status" value="1"/>
</dbReference>
<dbReference type="OrthoDB" id="6682367at2759"/>
<evidence type="ECO:0000313" key="3">
    <source>
        <dbReference type="RefSeq" id="XP_030375529.1"/>
    </source>
</evidence>
<dbReference type="Gene3D" id="1.20.5.1200">
    <property type="entry name" value="Alpha-tocopherol transfer"/>
    <property type="match status" value="1"/>
</dbReference>
<dbReference type="PANTHER" id="PTHR10174:SF216">
    <property type="entry name" value="CRAL-TRIO DOMAIN-CONTAINING PROTEIN-RELATED"/>
    <property type="match status" value="1"/>
</dbReference>
<dbReference type="SMART" id="SM01100">
    <property type="entry name" value="CRAL_TRIO_N"/>
    <property type="match status" value="1"/>
</dbReference>
<keyword evidence="2" id="KW-1185">Reference proteome</keyword>